<keyword evidence="1" id="KW-0732">Signal</keyword>
<gene>
    <name evidence="2" type="ORF">BGT96224V2_LOCUS1383</name>
</gene>
<dbReference type="OrthoDB" id="10334621at2759"/>
<reference evidence="2" key="1">
    <citation type="submission" date="2018-07" db="EMBL/GenBank/DDBJ databases">
        <authorList>
            <person name="Quirk P.G."/>
            <person name="Krulwich T.A."/>
        </authorList>
    </citation>
    <scope>NUCLEOTIDE SEQUENCE</scope>
    <source>
        <strain evidence="2">96224</strain>
    </source>
</reference>
<dbReference type="AlphaFoldDB" id="A0A381L2P0"/>
<accession>A0A381L2P0</accession>
<proteinExistence type="predicted"/>
<protein>
    <submittedName>
        <fullName evidence="2">BgtE-5967</fullName>
    </submittedName>
</protein>
<sequence length="118" mass="13920">MRYYIVALILQSISFSTARLMSYQTSHIPEEQKAFNCNGRIYDSVYLDQHRASDGRFYNSEALDYGILNRLDKIAKSQGTRQKLMYFGDSSTPCNDFFLTYYDYTRRRLKPSEMPHLD</sequence>
<feature type="signal peptide" evidence="1">
    <location>
        <begin position="1"/>
        <end position="18"/>
    </location>
</feature>
<dbReference type="EMBL" id="UIGY01000013">
    <property type="protein sequence ID" value="SUZ08179.1"/>
    <property type="molecule type" value="Genomic_DNA"/>
</dbReference>
<feature type="chain" id="PRO_5016657671" evidence="1">
    <location>
        <begin position="19"/>
        <end position="118"/>
    </location>
</feature>
<evidence type="ECO:0000256" key="1">
    <source>
        <dbReference type="SAM" id="SignalP"/>
    </source>
</evidence>
<organism evidence="2">
    <name type="scientific">Blumeria graminis f. sp. tritici 96224</name>
    <dbReference type="NCBI Taxonomy" id="1268274"/>
    <lineage>
        <taxon>Eukaryota</taxon>
        <taxon>Fungi</taxon>
        <taxon>Dikarya</taxon>
        <taxon>Ascomycota</taxon>
        <taxon>Pezizomycotina</taxon>
        <taxon>Leotiomycetes</taxon>
        <taxon>Erysiphales</taxon>
        <taxon>Erysiphaceae</taxon>
        <taxon>Blumeria</taxon>
    </lineage>
</organism>
<name>A0A381L2P0_BLUGR</name>
<evidence type="ECO:0000313" key="2">
    <source>
        <dbReference type="EMBL" id="SUZ08179.1"/>
    </source>
</evidence>